<protein>
    <submittedName>
        <fullName evidence="2">Uncharacterized protein</fullName>
    </submittedName>
</protein>
<evidence type="ECO:0000256" key="1">
    <source>
        <dbReference type="SAM" id="SignalP"/>
    </source>
</evidence>
<dbReference type="Proteomes" id="UP001228019">
    <property type="component" value="Unassembled WGS sequence"/>
</dbReference>
<accession>A0ABT9C645</accession>
<organism evidence="2 3">
    <name type="scientific">Pseudomonas citrulli</name>
    <dbReference type="NCBI Taxonomy" id="3064347"/>
    <lineage>
        <taxon>Bacteria</taxon>
        <taxon>Pseudomonadati</taxon>
        <taxon>Pseudomonadota</taxon>
        <taxon>Gammaproteobacteria</taxon>
        <taxon>Pseudomonadales</taxon>
        <taxon>Pseudomonadaceae</taxon>
        <taxon>Pseudomonas</taxon>
    </lineage>
</organism>
<dbReference type="EMBL" id="JAUQOP010000078">
    <property type="protein sequence ID" value="MDO7900288.1"/>
    <property type="molecule type" value="Genomic_DNA"/>
</dbReference>
<name>A0ABT9C645_9PSED</name>
<feature type="signal peptide" evidence="1">
    <location>
        <begin position="1"/>
        <end position="25"/>
    </location>
</feature>
<keyword evidence="1" id="KW-0732">Signal</keyword>
<feature type="chain" id="PRO_5046234523" evidence="1">
    <location>
        <begin position="26"/>
        <end position="203"/>
    </location>
</feature>
<sequence>MNPIKAIFFSLLLTGNLIYSINAFSQSSTVITNDESNVTETANLPQDRTLAAAQPEQSKTTGTLILRDHENGICRLFLPGPGTTDYIYNFNTSAPPCQSWNDRTRSIQLAEVPSATTILLSDQNNCDQSNFDNSWVLMRTTKKQTNSTIIETEYLMAYQKKQIIEPGLQMIDSRLKAANFRDKISCIKVTTSAQPPAPSATTP</sequence>
<comment type="caution">
    <text evidence="2">The sequence shown here is derived from an EMBL/GenBank/DDBJ whole genome shotgun (WGS) entry which is preliminary data.</text>
</comment>
<keyword evidence="3" id="KW-1185">Reference proteome</keyword>
<dbReference type="RefSeq" id="WP_304557269.1">
    <property type="nucleotide sequence ID" value="NZ_JAUQOP010000078.1"/>
</dbReference>
<proteinExistence type="predicted"/>
<evidence type="ECO:0000313" key="2">
    <source>
        <dbReference type="EMBL" id="MDO7900288.1"/>
    </source>
</evidence>
<evidence type="ECO:0000313" key="3">
    <source>
        <dbReference type="Proteomes" id="UP001228019"/>
    </source>
</evidence>
<gene>
    <name evidence="2" type="ORF">Q6A48_25650</name>
</gene>
<reference evidence="2 3" key="1">
    <citation type="submission" date="2023-07" db="EMBL/GenBank/DDBJ databases">
        <title>Identification of four novel Pseudomonas species associated with bacterial leaf spot of cucurbits.</title>
        <authorList>
            <person name="Fullem K.R."/>
        </authorList>
    </citation>
    <scope>NUCLEOTIDE SEQUENCE [LARGE SCALE GENOMIC DNA]</scope>
    <source>
        <strain evidence="2 3">K18</strain>
    </source>
</reference>